<protein>
    <submittedName>
        <fullName evidence="1">Uncharacterized protein</fullName>
    </submittedName>
</protein>
<comment type="caution">
    <text evidence="1">The sequence shown here is derived from an EMBL/GenBank/DDBJ whole genome shotgun (WGS) entry which is preliminary data.</text>
</comment>
<evidence type="ECO:0000313" key="2">
    <source>
        <dbReference type="Proteomes" id="UP001472677"/>
    </source>
</evidence>
<dbReference type="Proteomes" id="UP001472677">
    <property type="component" value="Unassembled WGS sequence"/>
</dbReference>
<dbReference type="EMBL" id="JBBPBM010000021">
    <property type="protein sequence ID" value="KAK8548221.1"/>
    <property type="molecule type" value="Genomic_DNA"/>
</dbReference>
<sequence length="278" mass="31851">MKTLCLPFCFLPFRNSTSSYFCINVQDPVKFCSSVTSNVWSSPLVGQRRSFRRAWSERNGTRRGEVGWKPGLKVFRRGWFRCIFTSLYQIHCPERVSRFDHGIPQRPEGRGSKGLGEDGFMTIIASHTQPFALFHQLSQRVVSPIGFGTNGEEKLMVVSKTYLGGDQRKWTFLPMESRELWKVVHALFFILNQVQVRTILSVFFGIIPPLLPMYDTLASLFMIIYLEHFGMRVDTVPSLRIVPEPADIIAELSTTISIFEAFEPVNADDPLKDHLRPK</sequence>
<keyword evidence="2" id="KW-1185">Reference proteome</keyword>
<gene>
    <name evidence="1" type="ORF">V6N12_061139</name>
</gene>
<name>A0ABR2DW71_9ROSI</name>
<reference evidence="1 2" key="1">
    <citation type="journal article" date="2024" name="G3 (Bethesda)">
        <title>Genome assembly of Hibiscus sabdariffa L. provides insights into metabolisms of medicinal natural products.</title>
        <authorList>
            <person name="Kim T."/>
        </authorList>
    </citation>
    <scope>NUCLEOTIDE SEQUENCE [LARGE SCALE GENOMIC DNA]</scope>
    <source>
        <strain evidence="1">TK-2024</strain>
        <tissue evidence="1">Old leaves</tissue>
    </source>
</reference>
<accession>A0ABR2DW71</accession>
<evidence type="ECO:0000313" key="1">
    <source>
        <dbReference type="EMBL" id="KAK8548221.1"/>
    </source>
</evidence>
<organism evidence="1 2">
    <name type="scientific">Hibiscus sabdariffa</name>
    <name type="common">roselle</name>
    <dbReference type="NCBI Taxonomy" id="183260"/>
    <lineage>
        <taxon>Eukaryota</taxon>
        <taxon>Viridiplantae</taxon>
        <taxon>Streptophyta</taxon>
        <taxon>Embryophyta</taxon>
        <taxon>Tracheophyta</taxon>
        <taxon>Spermatophyta</taxon>
        <taxon>Magnoliopsida</taxon>
        <taxon>eudicotyledons</taxon>
        <taxon>Gunneridae</taxon>
        <taxon>Pentapetalae</taxon>
        <taxon>rosids</taxon>
        <taxon>malvids</taxon>
        <taxon>Malvales</taxon>
        <taxon>Malvaceae</taxon>
        <taxon>Malvoideae</taxon>
        <taxon>Hibiscus</taxon>
    </lineage>
</organism>
<proteinExistence type="predicted"/>